<dbReference type="Proteomes" id="UP001458880">
    <property type="component" value="Unassembled WGS sequence"/>
</dbReference>
<reference evidence="2 3" key="1">
    <citation type="journal article" date="2024" name="BMC Genomics">
        <title>De novo assembly and annotation of Popillia japonica's genome with initial clues to its potential as an invasive pest.</title>
        <authorList>
            <person name="Cucini C."/>
            <person name="Boschi S."/>
            <person name="Funari R."/>
            <person name="Cardaioli E."/>
            <person name="Iannotti N."/>
            <person name="Marturano G."/>
            <person name="Paoli F."/>
            <person name="Bruttini M."/>
            <person name="Carapelli A."/>
            <person name="Frati F."/>
            <person name="Nardi F."/>
        </authorList>
    </citation>
    <scope>NUCLEOTIDE SEQUENCE [LARGE SCALE GENOMIC DNA]</scope>
    <source>
        <strain evidence="2">DMR45628</strain>
    </source>
</reference>
<feature type="compositionally biased region" description="Basic and acidic residues" evidence="1">
    <location>
        <begin position="47"/>
        <end position="59"/>
    </location>
</feature>
<keyword evidence="3" id="KW-1185">Reference proteome</keyword>
<dbReference type="EMBL" id="JASPKY010000114">
    <property type="protein sequence ID" value="KAK9736394.1"/>
    <property type="molecule type" value="Genomic_DNA"/>
</dbReference>
<feature type="region of interest" description="Disordered" evidence="1">
    <location>
        <begin position="1"/>
        <end position="59"/>
    </location>
</feature>
<comment type="caution">
    <text evidence="2">The sequence shown here is derived from an EMBL/GenBank/DDBJ whole genome shotgun (WGS) entry which is preliminary data.</text>
</comment>
<protein>
    <submittedName>
        <fullName evidence="2">Uncharacterized protein</fullName>
    </submittedName>
</protein>
<accession>A0AAW1LNT5</accession>
<name>A0AAW1LNT5_POPJA</name>
<evidence type="ECO:0000256" key="1">
    <source>
        <dbReference type="SAM" id="MobiDB-lite"/>
    </source>
</evidence>
<evidence type="ECO:0000313" key="2">
    <source>
        <dbReference type="EMBL" id="KAK9736394.1"/>
    </source>
</evidence>
<proteinExistence type="predicted"/>
<gene>
    <name evidence="2" type="ORF">QE152_g12553</name>
</gene>
<evidence type="ECO:0000313" key="3">
    <source>
        <dbReference type="Proteomes" id="UP001458880"/>
    </source>
</evidence>
<organism evidence="2 3">
    <name type="scientific">Popillia japonica</name>
    <name type="common">Japanese beetle</name>
    <dbReference type="NCBI Taxonomy" id="7064"/>
    <lineage>
        <taxon>Eukaryota</taxon>
        <taxon>Metazoa</taxon>
        <taxon>Ecdysozoa</taxon>
        <taxon>Arthropoda</taxon>
        <taxon>Hexapoda</taxon>
        <taxon>Insecta</taxon>
        <taxon>Pterygota</taxon>
        <taxon>Neoptera</taxon>
        <taxon>Endopterygota</taxon>
        <taxon>Coleoptera</taxon>
        <taxon>Polyphaga</taxon>
        <taxon>Scarabaeiformia</taxon>
        <taxon>Scarabaeidae</taxon>
        <taxon>Rutelinae</taxon>
        <taxon>Popillia</taxon>
    </lineage>
</organism>
<feature type="compositionally biased region" description="Basic and acidic residues" evidence="1">
    <location>
        <begin position="1"/>
        <end position="13"/>
    </location>
</feature>
<dbReference type="AlphaFoldDB" id="A0AAW1LNT5"/>
<sequence length="71" mass="8530">MNETWSRKEDQRDPCNTAGKECSGEEMNETWSRKEDQRDPCNTAENKQNRNEHQYYENLRSQEDAIYRAVD</sequence>